<dbReference type="EMBL" id="BT087203">
    <property type="protein sequence ID" value="ACR37556.1"/>
    <property type="molecule type" value="mRNA"/>
</dbReference>
<organism evidence="1">
    <name type="scientific">Zea mays</name>
    <name type="common">Maize</name>
    <dbReference type="NCBI Taxonomy" id="4577"/>
    <lineage>
        <taxon>Eukaryota</taxon>
        <taxon>Viridiplantae</taxon>
        <taxon>Streptophyta</taxon>
        <taxon>Embryophyta</taxon>
        <taxon>Tracheophyta</taxon>
        <taxon>Spermatophyta</taxon>
        <taxon>Magnoliopsida</taxon>
        <taxon>Liliopsida</taxon>
        <taxon>Poales</taxon>
        <taxon>Poaceae</taxon>
        <taxon>PACMAD clade</taxon>
        <taxon>Panicoideae</taxon>
        <taxon>Andropogonodae</taxon>
        <taxon>Andropogoneae</taxon>
        <taxon>Tripsacinae</taxon>
        <taxon>Zea</taxon>
    </lineage>
</organism>
<protein>
    <submittedName>
        <fullName evidence="1">Uncharacterized protein</fullName>
    </submittedName>
</protein>
<accession>C4J8Q6</accession>
<proteinExistence type="evidence at transcript level"/>
<name>C4J8Q6_MAIZE</name>
<reference evidence="1" key="1">
    <citation type="journal article" date="2009" name="PLoS Genet.">
        <title>Sequencing, mapping, and analysis of 27,455 maize full-length cDNAs.</title>
        <authorList>
            <person name="Soderlund C."/>
            <person name="Descour A."/>
            <person name="Kudrna D."/>
            <person name="Bomhoff M."/>
            <person name="Boyd L."/>
            <person name="Currie J."/>
            <person name="Angelova A."/>
            <person name="Collura K."/>
            <person name="Wissotski M."/>
            <person name="Ashley E."/>
            <person name="Morrow D."/>
            <person name="Fernandes J."/>
            <person name="Walbot V."/>
            <person name="Yu Y."/>
        </authorList>
    </citation>
    <scope>NUCLEOTIDE SEQUENCE</scope>
    <source>
        <strain evidence="1">B73</strain>
    </source>
</reference>
<evidence type="ECO:0000313" key="1">
    <source>
        <dbReference type="EMBL" id="ACR37556.1"/>
    </source>
</evidence>
<dbReference type="AlphaFoldDB" id="C4J8Q6"/>
<sequence length="65" mass="6997">MSIAALASSMGQCSFCCILAPRTSAARSFNDRLFLSLLKTSYSDVSLMSFFGWLSSSTLRSLCSA</sequence>
<reference evidence="1" key="2">
    <citation type="submission" date="2012-06" db="EMBL/GenBank/DDBJ databases">
        <authorList>
            <person name="Yu Y."/>
            <person name="Currie J."/>
            <person name="Lomeli R."/>
            <person name="Angelova A."/>
            <person name="Collura K."/>
            <person name="Wissotski M."/>
            <person name="Campos D."/>
            <person name="Kudrna D."/>
            <person name="Golser W."/>
            <person name="Ashely E."/>
            <person name="Descour A."/>
            <person name="Fernandes J."/>
            <person name="Soderlund C."/>
            <person name="Walbot V."/>
        </authorList>
    </citation>
    <scope>NUCLEOTIDE SEQUENCE</scope>
    <source>
        <strain evidence="1">B73</strain>
    </source>
</reference>